<comment type="caution">
    <text evidence="1">The sequence shown here is derived from an EMBL/GenBank/DDBJ whole genome shotgun (WGS) entry which is preliminary data.</text>
</comment>
<proteinExistence type="predicted"/>
<accession>A0A565BEL7</accession>
<protein>
    <submittedName>
        <fullName evidence="1">Uncharacterized protein</fullName>
    </submittedName>
</protein>
<dbReference type="EMBL" id="CABITT030000003">
    <property type="protein sequence ID" value="VVA99310.1"/>
    <property type="molecule type" value="Genomic_DNA"/>
</dbReference>
<name>A0A565BEL7_9BRAS</name>
<dbReference type="Proteomes" id="UP000489600">
    <property type="component" value="Unassembled WGS sequence"/>
</dbReference>
<evidence type="ECO:0000313" key="1">
    <source>
        <dbReference type="EMBL" id="VVA99310.1"/>
    </source>
</evidence>
<sequence length="91" mass="10368">MERFEPSRLKAEIVVSIGLDLGTYGSSKLTRAQKRRQKVDPELTWREEPEFTSLNPNAGDDDQDLNMGIQYEDVPEETFGNSLPGFELLCF</sequence>
<reference evidence="1" key="1">
    <citation type="submission" date="2019-07" db="EMBL/GenBank/DDBJ databases">
        <authorList>
            <person name="Dittberner H."/>
        </authorList>
    </citation>
    <scope>NUCLEOTIDE SEQUENCE [LARGE SCALE GENOMIC DNA]</scope>
</reference>
<dbReference type="AlphaFoldDB" id="A0A565BEL7"/>
<keyword evidence="2" id="KW-1185">Reference proteome</keyword>
<evidence type="ECO:0000313" key="2">
    <source>
        <dbReference type="Proteomes" id="UP000489600"/>
    </source>
</evidence>
<organism evidence="1 2">
    <name type="scientific">Arabis nemorensis</name>
    <dbReference type="NCBI Taxonomy" id="586526"/>
    <lineage>
        <taxon>Eukaryota</taxon>
        <taxon>Viridiplantae</taxon>
        <taxon>Streptophyta</taxon>
        <taxon>Embryophyta</taxon>
        <taxon>Tracheophyta</taxon>
        <taxon>Spermatophyta</taxon>
        <taxon>Magnoliopsida</taxon>
        <taxon>eudicotyledons</taxon>
        <taxon>Gunneridae</taxon>
        <taxon>Pentapetalae</taxon>
        <taxon>rosids</taxon>
        <taxon>malvids</taxon>
        <taxon>Brassicales</taxon>
        <taxon>Brassicaceae</taxon>
        <taxon>Arabideae</taxon>
        <taxon>Arabis</taxon>
    </lineage>
</organism>
<gene>
    <name evidence="1" type="ORF">ANE_LOCUS9755</name>
</gene>